<dbReference type="PROSITE" id="PS50994">
    <property type="entry name" value="INTEGRASE"/>
    <property type="match status" value="1"/>
</dbReference>
<proteinExistence type="predicted"/>
<dbReference type="Proteomes" id="UP000019681">
    <property type="component" value="Unassembled WGS sequence"/>
</dbReference>
<evidence type="ECO:0000313" key="2">
    <source>
        <dbReference type="EMBL" id="EYE87190.1"/>
    </source>
</evidence>
<name>A0A017RTG9_9CLOT</name>
<keyword evidence="3" id="KW-1185">Reference proteome</keyword>
<dbReference type="Pfam" id="PF22483">
    <property type="entry name" value="Mu-transpos_C_2"/>
    <property type="match status" value="1"/>
</dbReference>
<dbReference type="InterPro" id="IPR001584">
    <property type="entry name" value="Integrase_cat-core"/>
</dbReference>
<reference evidence="2 3" key="1">
    <citation type="journal article" date="2014" name="Genome Announc.">
        <title>Draft Genome Sequence of Fervidicella metallireducens Strain AeBT, an Iron-Reducing Thermoanaerobe from the Great Artesian Basin.</title>
        <authorList>
            <person name="Patel B.K."/>
        </authorList>
    </citation>
    <scope>NUCLEOTIDE SEQUENCE [LARGE SCALE GENOMIC DNA]</scope>
    <source>
        <strain evidence="2 3">AeB</strain>
    </source>
</reference>
<dbReference type="InterPro" id="IPR055247">
    <property type="entry name" value="InsJ-like_HTH"/>
</dbReference>
<dbReference type="Gene3D" id="1.10.10.10">
    <property type="entry name" value="Winged helix-like DNA-binding domain superfamily/Winged helix DNA-binding domain"/>
    <property type="match status" value="1"/>
</dbReference>
<dbReference type="STRING" id="1403537.Q428_14690"/>
<sequence>MITLNQKQEIIIAAFLDGKSQRQIEREYKIDRKTIRKYINKYNESRNALLKNPDNIDNSRLLMDDIVSPPKYDSSNRTKIKLTDEIIERIKFYLSENEKKRSCGQAKQQKKKIDIHEALVEEGYDISYTTVCNTIRDLLSEGAEAYIKAEYEYGDVCEFDWGEAKLYINGELKTLQMAVFTSAKGNYRYSRLFTKQDTACFKESHAYFFDHIGKVYRTVVYDNMKVAVKKFVGPTEKEPTEALLQLSIYYGFRFRFCNARAGNEKGHVERSVEYVRRKAFAFKDRFNSIEEANEYLQNTCNKLNLKPQKQNDNKTALDILNIEKEYMLPGIPMFDAARIEEHRVDKYSTISVDTCRYSVPDRFVGKVVLVKIYSSKIICYCNEIKIAEHNRRYGFCEWSIKLEHFIKTLKKKPGALASSTAMQQAIQDFNTFTIVIISKEKRNL</sequence>
<dbReference type="NCBIfam" id="NF033546">
    <property type="entry name" value="transpos_IS21"/>
    <property type="match status" value="1"/>
</dbReference>
<dbReference type="InterPro" id="IPR009057">
    <property type="entry name" value="Homeodomain-like_sf"/>
</dbReference>
<evidence type="ECO:0000259" key="1">
    <source>
        <dbReference type="PROSITE" id="PS50994"/>
    </source>
</evidence>
<dbReference type="AlphaFoldDB" id="A0A017RTG9"/>
<comment type="caution">
    <text evidence="2">The sequence shown here is derived from an EMBL/GenBank/DDBJ whole genome shotgun (WGS) entry which is preliminary data.</text>
</comment>
<evidence type="ECO:0000313" key="3">
    <source>
        <dbReference type="Proteomes" id="UP000019681"/>
    </source>
</evidence>
<organism evidence="2 3">
    <name type="scientific">Fervidicella metallireducens AeB</name>
    <dbReference type="NCBI Taxonomy" id="1403537"/>
    <lineage>
        <taxon>Bacteria</taxon>
        <taxon>Bacillati</taxon>
        <taxon>Bacillota</taxon>
        <taxon>Clostridia</taxon>
        <taxon>Eubacteriales</taxon>
        <taxon>Clostridiaceae</taxon>
        <taxon>Fervidicella</taxon>
    </lineage>
</organism>
<accession>A0A017RTG9</accession>
<dbReference type="InterPro" id="IPR054353">
    <property type="entry name" value="IstA-like_C"/>
</dbReference>
<dbReference type="SUPFAM" id="SSF46689">
    <property type="entry name" value="Homeodomain-like"/>
    <property type="match status" value="1"/>
</dbReference>
<dbReference type="InterPro" id="IPR036388">
    <property type="entry name" value="WH-like_DNA-bd_sf"/>
</dbReference>
<dbReference type="RefSeq" id="WP_242847862.1">
    <property type="nucleotide sequence ID" value="NZ_AZQP01000100.1"/>
</dbReference>
<dbReference type="PANTHER" id="PTHR35004:SF7">
    <property type="entry name" value="INTEGRASE PROTEIN"/>
    <property type="match status" value="1"/>
</dbReference>
<dbReference type="PANTHER" id="PTHR35004">
    <property type="entry name" value="TRANSPOSASE RV3428C-RELATED"/>
    <property type="match status" value="1"/>
</dbReference>
<dbReference type="EMBL" id="AZQP01000100">
    <property type="protein sequence ID" value="EYE87190.1"/>
    <property type="molecule type" value="Genomic_DNA"/>
</dbReference>
<dbReference type="GO" id="GO:0015074">
    <property type="term" value="P:DNA integration"/>
    <property type="evidence" value="ECO:0007669"/>
    <property type="project" value="InterPro"/>
</dbReference>
<gene>
    <name evidence="2" type="ORF">Q428_14690</name>
</gene>
<feature type="domain" description="Integrase catalytic" evidence="1">
    <location>
        <begin position="148"/>
        <end position="324"/>
    </location>
</feature>
<dbReference type="Pfam" id="PF13518">
    <property type="entry name" value="HTH_28"/>
    <property type="match status" value="1"/>
</dbReference>
<protein>
    <submittedName>
        <fullName evidence="2">Transposase</fullName>
    </submittedName>
</protein>